<evidence type="ECO:0000256" key="3">
    <source>
        <dbReference type="ARBA" id="ARBA00022448"/>
    </source>
</evidence>
<keyword evidence="10" id="KW-0739">Sodium transport</keyword>
<evidence type="ECO:0000256" key="9">
    <source>
        <dbReference type="ARBA" id="ARBA00023136"/>
    </source>
</evidence>
<evidence type="ECO:0000256" key="10">
    <source>
        <dbReference type="ARBA" id="ARBA00023201"/>
    </source>
</evidence>
<keyword evidence="3" id="KW-0813">Transport</keyword>
<dbReference type="GO" id="GO:0015297">
    <property type="term" value="F:antiporter activity"/>
    <property type="evidence" value="ECO:0007669"/>
    <property type="project" value="UniProtKB-KW"/>
</dbReference>
<evidence type="ECO:0000256" key="2">
    <source>
        <dbReference type="ARBA" id="ARBA00005551"/>
    </source>
</evidence>
<keyword evidence="4" id="KW-0050">Antiport</keyword>
<evidence type="ECO:0000256" key="5">
    <source>
        <dbReference type="ARBA" id="ARBA00022692"/>
    </source>
</evidence>
<keyword evidence="5" id="KW-0812">Transmembrane</keyword>
<keyword evidence="8" id="KW-0406">Ion transport</keyword>
<dbReference type="AlphaFoldDB" id="A0A369AVC8"/>
<accession>A0A369AVC8</accession>
<sequence>MFLTFELLKMVIFILLGTKIAGHLCNRFNLPVVFGELTVGLLIGPALLNLVRETEGIHLFAEIGIILLMFLVGLESDLGLLKKYLKPAIMVATFGVFVPFIFITILGQLIGMGTPESLFLGIIFSATSLSITVQVLKEYNYLDNEAGAITLGAAILDDTFVVLLISIFTAVVNFDSTVGFTLPMLWDVIGKKVLFFVITYLIAKYLIKPVMDMTSKINAIKAKTAMALVLCFAFTIFAEEMGLSDIIGAFFIGVMLSTHESSHEIESDLDTIGNSLFIPIFFVSIGLGIHVEALFTQFWLILILSVGAIATKLVGGYLGSRIMKVNRKSAFVVGSGLVSRGEMALIVAKIGQELGYISDTFFTVVIASIIVTTLISPLLLKFSISLEENDDAESVTT</sequence>
<evidence type="ECO:0000313" key="12">
    <source>
        <dbReference type="EMBL" id="RST99947.1"/>
    </source>
</evidence>
<gene>
    <name evidence="12" type="ORF">CBF32_11280</name>
</gene>
<organism evidence="12 13">
    <name type="scientific">Vagococcus fluvialis</name>
    <dbReference type="NCBI Taxonomy" id="2738"/>
    <lineage>
        <taxon>Bacteria</taxon>
        <taxon>Bacillati</taxon>
        <taxon>Bacillota</taxon>
        <taxon>Bacilli</taxon>
        <taxon>Lactobacillales</taxon>
        <taxon>Enterococcaceae</taxon>
        <taxon>Vagococcus</taxon>
    </lineage>
</organism>
<evidence type="ECO:0000256" key="8">
    <source>
        <dbReference type="ARBA" id="ARBA00023065"/>
    </source>
</evidence>
<reference evidence="12 13" key="1">
    <citation type="submission" date="2017-05" db="EMBL/GenBank/DDBJ databases">
        <title>Vagococcus spp. assemblies.</title>
        <authorList>
            <person name="Gulvik C.A."/>
        </authorList>
    </citation>
    <scope>NUCLEOTIDE SEQUENCE [LARGE SCALE GENOMIC DNA]</scope>
    <source>
        <strain evidence="12 13">NCFB 2497</strain>
    </source>
</reference>
<keyword evidence="13" id="KW-1185">Reference proteome</keyword>
<evidence type="ECO:0000256" key="7">
    <source>
        <dbReference type="ARBA" id="ARBA00023053"/>
    </source>
</evidence>
<keyword evidence="9" id="KW-0472">Membrane</keyword>
<evidence type="ECO:0000256" key="4">
    <source>
        <dbReference type="ARBA" id="ARBA00022449"/>
    </source>
</evidence>
<evidence type="ECO:0000256" key="6">
    <source>
        <dbReference type="ARBA" id="ARBA00022989"/>
    </source>
</evidence>
<comment type="similarity">
    <text evidence="2">Belongs to the monovalent cation:proton antiporter 2 (CPA2) transporter (TC 2.A.37) family.</text>
</comment>
<comment type="caution">
    <text evidence="12">The sequence shown here is derived from an EMBL/GenBank/DDBJ whole genome shotgun (WGS) entry which is preliminary data.</text>
</comment>
<dbReference type="PANTHER" id="PTHR43562">
    <property type="entry name" value="NAPA-TYPE SODIUM/HYDROGEN ANTIPORTER"/>
    <property type="match status" value="1"/>
</dbReference>
<protein>
    <submittedName>
        <fullName evidence="12">Sodium:proton antiporter</fullName>
    </submittedName>
</protein>
<dbReference type="Pfam" id="PF00999">
    <property type="entry name" value="Na_H_Exchanger"/>
    <property type="match status" value="1"/>
</dbReference>
<evidence type="ECO:0000313" key="13">
    <source>
        <dbReference type="Proteomes" id="UP000288197"/>
    </source>
</evidence>
<dbReference type="Gene3D" id="1.20.1530.20">
    <property type="match status" value="1"/>
</dbReference>
<dbReference type="PANTHER" id="PTHR43562:SF3">
    <property type="entry name" value="SODIUM ION_PROTON EXCHANGER (EUROFUNG)"/>
    <property type="match status" value="1"/>
</dbReference>
<dbReference type="InterPro" id="IPR038770">
    <property type="entry name" value="Na+/solute_symporter_sf"/>
</dbReference>
<dbReference type="GO" id="GO:0016020">
    <property type="term" value="C:membrane"/>
    <property type="evidence" value="ECO:0007669"/>
    <property type="project" value="UniProtKB-SubCell"/>
</dbReference>
<name>A0A369AVC8_9ENTE</name>
<keyword evidence="6" id="KW-1133">Transmembrane helix</keyword>
<dbReference type="InterPro" id="IPR006153">
    <property type="entry name" value="Cation/H_exchanger_TM"/>
</dbReference>
<keyword evidence="7" id="KW-0915">Sodium</keyword>
<dbReference type="GO" id="GO:0006814">
    <property type="term" value="P:sodium ion transport"/>
    <property type="evidence" value="ECO:0007669"/>
    <property type="project" value="UniProtKB-KW"/>
</dbReference>
<proteinExistence type="inferred from homology"/>
<evidence type="ECO:0000259" key="11">
    <source>
        <dbReference type="Pfam" id="PF00999"/>
    </source>
</evidence>
<comment type="subcellular location">
    <subcellularLocation>
        <location evidence="1">Membrane</location>
        <topology evidence="1">Multi-pass membrane protein</topology>
    </subcellularLocation>
</comment>
<dbReference type="OrthoDB" id="9793589at2"/>
<dbReference type="GO" id="GO:1902600">
    <property type="term" value="P:proton transmembrane transport"/>
    <property type="evidence" value="ECO:0007669"/>
    <property type="project" value="InterPro"/>
</dbReference>
<feature type="domain" description="Cation/H+ exchanger transmembrane" evidence="11">
    <location>
        <begin position="15"/>
        <end position="380"/>
    </location>
</feature>
<evidence type="ECO:0000256" key="1">
    <source>
        <dbReference type="ARBA" id="ARBA00004141"/>
    </source>
</evidence>
<dbReference type="Proteomes" id="UP000288197">
    <property type="component" value="Unassembled WGS sequence"/>
</dbReference>
<dbReference type="EMBL" id="NGJX01000013">
    <property type="protein sequence ID" value="RST99947.1"/>
    <property type="molecule type" value="Genomic_DNA"/>
</dbReference>